<organism evidence="2 3">
    <name type="scientific">Periconia digitata</name>
    <dbReference type="NCBI Taxonomy" id="1303443"/>
    <lineage>
        <taxon>Eukaryota</taxon>
        <taxon>Fungi</taxon>
        <taxon>Dikarya</taxon>
        <taxon>Ascomycota</taxon>
        <taxon>Pezizomycotina</taxon>
        <taxon>Dothideomycetes</taxon>
        <taxon>Pleosporomycetidae</taxon>
        <taxon>Pleosporales</taxon>
        <taxon>Massarineae</taxon>
        <taxon>Periconiaceae</taxon>
        <taxon>Periconia</taxon>
    </lineage>
</organism>
<name>A0A9W4U4E9_9PLEO</name>
<accession>A0A9W4U4E9</accession>
<feature type="region of interest" description="Disordered" evidence="1">
    <location>
        <begin position="125"/>
        <end position="144"/>
    </location>
</feature>
<dbReference type="Proteomes" id="UP001152607">
    <property type="component" value="Unassembled WGS sequence"/>
</dbReference>
<feature type="compositionally biased region" description="Basic and acidic residues" evidence="1">
    <location>
        <begin position="128"/>
        <end position="138"/>
    </location>
</feature>
<evidence type="ECO:0000313" key="2">
    <source>
        <dbReference type="EMBL" id="CAI6250845.1"/>
    </source>
</evidence>
<dbReference type="EMBL" id="CAOQHR010000001">
    <property type="protein sequence ID" value="CAI6250845.1"/>
    <property type="molecule type" value="Genomic_DNA"/>
</dbReference>
<evidence type="ECO:0000313" key="3">
    <source>
        <dbReference type="Proteomes" id="UP001152607"/>
    </source>
</evidence>
<keyword evidence="3" id="KW-1185">Reference proteome</keyword>
<sequence length="144" mass="15625">MRTLHAVRNMSTGTGTLCDGDDPYTRAVYSVSSTCSLTRALTTRPQAHAASRQTALPTRPNLTTAVFHSFSTVHRPFCHSLLEPKGSCFQSRSCEFRRIITAGPGLAFTTCTELPPCALGNPNTPCRAKRETSAEENKSGSQYV</sequence>
<reference evidence="2" key="1">
    <citation type="submission" date="2023-01" db="EMBL/GenBank/DDBJ databases">
        <authorList>
            <person name="Van Ghelder C."/>
            <person name="Rancurel C."/>
        </authorList>
    </citation>
    <scope>NUCLEOTIDE SEQUENCE</scope>
    <source>
        <strain evidence="2">CNCM I-4278</strain>
    </source>
</reference>
<gene>
    <name evidence="2" type="ORF">PDIGIT_LOCUS965</name>
</gene>
<comment type="caution">
    <text evidence="2">The sequence shown here is derived from an EMBL/GenBank/DDBJ whole genome shotgun (WGS) entry which is preliminary data.</text>
</comment>
<proteinExistence type="predicted"/>
<dbReference type="AlphaFoldDB" id="A0A9W4U4E9"/>
<protein>
    <submittedName>
        <fullName evidence="2">Uncharacterized protein</fullName>
    </submittedName>
</protein>
<evidence type="ECO:0000256" key="1">
    <source>
        <dbReference type="SAM" id="MobiDB-lite"/>
    </source>
</evidence>